<dbReference type="Proteomes" id="UP000620262">
    <property type="component" value="Unassembled WGS sequence"/>
</dbReference>
<accession>A0ABR9IXZ8</accession>
<dbReference type="InterPro" id="IPR011701">
    <property type="entry name" value="MFS"/>
</dbReference>
<dbReference type="Pfam" id="PF00083">
    <property type="entry name" value="Sugar_tr"/>
    <property type="match status" value="1"/>
</dbReference>
<keyword evidence="3 5" id="KW-1133">Transmembrane helix</keyword>
<evidence type="ECO:0000313" key="7">
    <source>
        <dbReference type="EMBL" id="MBE1508085.1"/>
    </source>
</evidence>
<dbReference type="CDD" id="cd17477">
    <property type="entry name" value="MFS_YcaD_like"/>
    <property type="match status" value="1"/>
</dbReference>
<dbReference type="InterPro" id="IPR036259">
    <property type="entry name" value="MFS_trans_sf"/>
</dbReference>
<organism evidence="7 8">
    <name type="scientific">Rhizobium viscosum</name>
    <name type="common">Arthrobacter viscosus</name>
    <dbReference type="NCBI Taxonomy" id="1673"/>
    <lineage>
        <taxon>Bacteria</taxon>
        <taxon>Pseudomonadati</taxon>
        <taxon>Pseudomonadota</taxon>
        <taxon>Alphaproteobacteria</taxon>
        <taxon>Hyphomicrobiales</taxon>
        <taxon>Rhizobiaceae</taxon>
        <taxon>Rhizobium/Agrobacterium group</taxon>
        <taxon>Rhizobium</taxon>
    </lineage>
</organism>
<feature type="transmembrane region" description="Helical" evidence="5">
    <location>
        <begin position="220"/>
        <end position="239"/>
    </location>
</feature>
<feature type="transmembrane region" description="Helical" evidence="5">
    <location>
        <begin position="85"/>
        <end position="103"/>
    </location>
</feature>
<feature type="transmembrane region" description="Helical" evidence="5">
    <location>
        <begin position="316"/>
        <end position="340"/>
    </location>
</feature>
<feature type="transmembrane region" description="Helical" evidence="5">
    <location>
        <begin position="259"/>
        <end position="279"/>
    </location>
</feature>
<dbReference type="PANTHER" id="PTHR23521">
    <property type="entry name" value="TRANSPORTER MFS SUPERFAMILY"/>
    <property type="match status" value="1"/>
</dbReference>
<gene>
    <name evidence="7" type="ORF">H4W29_005330</name>
</gene>
<keyword evidence="8" id="KW-1185">Reference proteome</keyword>
<comment type="subcellular location">
    <subcellularLocation>
        <location evidence="1">Membrane</location>
    </subcellularLocation>
</comment>
<feature type="transmembrane region" description="Helical" evidence="5">
    <location>
        <begin position="381"/>
        <end position="402"/>
    </location>
</feature>
<evidence type="ECO:0000256" key="3">
    <source>
        <dbReference type="ARBA" id="ARBA00022989"/>
    </source>
</evidence>
<dbReference type="SUPFAM" id="SSF103473">
    <property type="entry name" value="MFS general substrate transporter"/>
    <property type="match status" value="1"/>
</dbReference>
<sequence length="420" mass="44153">MVHPDNADAGLQPKVARFRAILHVMASILIVATGNSLLTTTVSLHLSDPAIDPQVVQLLLTAFPIGFLAGCLSARLLVSRYGHEHAFLAVAAFAACGACGYMLTQAPAVWFCLRLINGFAIATLFVVAESWINLYADQKNRGAYFSLYMLMTSLATLSAQLLVEAAGPGSPHLFEIVLGVILCGLAYARLFGAPWPALRVSAAAETVGTGSVHLRHRFGVWQLAALAPVTVVGVFQAGMTNMNVYTMTPIYAERVGLDAASAVTLVTAFSLGGMLAQAPVGWLSDRVDRRLLLLAQGLVAAGLCAAIAWPGLHSQILLLGLFFFYGAVALTIYPVAIAYANSQLDSRHMVSASGGLLLLYSIGNIMTPGAAAGLMDWFAPQALFLLLGSGAFLVAVAACLNLSRRRSGGAKLCLESGGCE</sequence>
<dbReference type="InterPro" id="IPR020846">
    <property type="entry name" value="MFS_dom"/>
</dbReference>
<evidence type="ECO:0000256" key="1">
    <source>
        <dbReference type="ARBA" id="ARBA00004370"/>
    </source>
</evidence>
<dbReference type="InterPro" id="IPR047200">
    <property type="entry name" value="MFS_YcaD-like"/>
</dbReference>
<dbReference type="PANTHER" id="PTHR23521:SF3">
    <property type="entry name" value="MFS TRANSPORTER"/>
    <property type="match status" value="1"/>
</dbReference>
<dbReference type="EMBL" id="JADBEC010000002">
    <property type="protein sequence ID" value="MBE1508085.1"/>
    <property type="molecule type" value="Genomic_DNA"/>
</dbReference>
<evidence type="ECO:0000256" key="2">
    <source>
        <dbReference type="ARBA" id="ARBA00022692"/>
    </source>
</evidence>
<protein>
    <submittedName>
        <fullName evidence="7">MFS family permease</fullName>
    </submittedName>
</protein>
<evidence type="ECO:0000259" key="6">
    <source>
        <dbReference type="PROSITE" id="PS50850"/>
    </source>
</evidence>
<feature type="transmembrane region" description="Helical" evidence="5">
    <location>
        <begin position="58"/>
        <end position="78"/>
    </location>
</feature>
<reference evidence="7 8" key="1">
    <citation type="submission" date="2020-10" db="EMBL/GenBank/DDBJ databases">
        <title>Sequencing the genomes of 1000 actinobacteria strains.</title>
        <authorList>
            <person name="Klenk H.-P."/>
        </authorList>
    </citation>
    <scope>NUCLEOTIDE SEQUENCE [LARGE SCALE GENOMIC DNA]</scope>
    <source>
        <strain evidence="7 8">DSM 7307</strain>
    </source>
</reference>
<dbReference type="RefSeq" id="WP_192731746.1">
    <property type="nucleotide sequence ID" value="NZ_BAAAVL010000002.1"/>
</dbReference>
<evidence type="ECO:0000313" key="8">
    <source>
        <dbReference type="Proteomes" id="UP000620262"/>
    </source>
</evidence>
<dbReference type="PROSITE" id="PS50850">
    <property type="entry name" value="MFS"/>
    <property type="match status" value="1"/>
</dbReference>
<dbReference type="InterPro" id="IPR005828">
    <property type="entry name" value="MFS_sugar_transport-like"/>
</dbReference>
<keyword evidence="2 5" id="KW-0812">Transmembrane</keyword>
<comment type="caution">
    <text evidence="7">The sequence shown here is derived from an EMBL/GenBank/DDBJ whole genome shotgun (WGS) entry which is preliminary data.</text>
</comment>
<dbReference type="Gene3D" id="1.20.1250.20">
    <property type="entry name" value="MFS general substrate transporter like domains"/>
    <property type="match status" value="2"/>
</dbReference>
<feature type="transmembrane region" description="Helical" evidence="5">
    <location>
        <begin position="169"/>
        <end position="190"/>
    </location>
</feature>
<keyword evidence="4 5" id="KW-0472">Membrane</keyword>
<name>A0ABR9IXZ8_RHIVS</name>
<feature type="transmembrane region" description="Helical" evidence="5">
    <location>
        <begin position="143"/>
        <end position="163"/>
    </location>
</feature>
<evidence type="ECO:0000256" key="5">
    <source>
        <dbReference type="SAM" id="Phobius"/>
    </source>
</evidence>
<feature type="domain" description="Major facilitator superfamily (MFS) profile" evidence="6">
    <location>
        <begin position="20"/>
        <end position="406"/>
    </location>
</feature>
<evidence type="ECO:0000256" key="4">
    <source>
        <dbReference type="ARBA" id="ARBA00023136"/>
    </source>
</evidence>
<dbReference type="Pfam" id="PF07690">
    <property type="entry name" value="MFS_1"/>
    <property type="match status" value="1"/>
</dbReference>
<feature type="transmembrane region" description="Helical" evidence="5">
    <location>
        <begin position="291"/>
        <end position="310"/>
    </location>
</feature>
<proteinExistence type="predicted"/>
<feature type="transmembrane region" description="Helical" evidence="5">
    <location>
        <begin position="352"/>
        <end position="375"/>
    </location>
</feature>
<feature type="transmembrane region" description="Helical" evidence="5">
    <location>
        <begin position="20"/>
        <end position="38"/>
    </location>
</feature>
<feature type="transmembrane region" description="Helical" evidence="5">
    <location>
        <begin position="115"/>
        <end position="136"/>
    </location>
</feature>